<evidence type="ECO:0000313" key="2">
    <source>
        <dbReference type="EMBL" id="CAH7687074.1"/>
    </source>
</evidence>
<feature type="region of interest" description="Disordered" evidence="1">
    <location>
        <begin position="141"/>
        <end position="170"/>
    </location>
</feature>
<keyword evidence="3" id="KW-1185">Reference proteome</keyword>
<comment type="caution">
    <text evidence="2">The sequence shown here is derived from an EMBL/GenBank/DDBJ whole genome shotgun (WGS) entry which is preliminary data.</text>
</comment>
<protein>
    <submittedName>
        <fullName evidence="2">Uncharacterized protein</fullName>
    </submittedName>
</protein>
<feature type="compositionally biased region" description="Polar residues" evidence="1">
    <location>
        <begin position="141"/>
        <end position="150"/>
    </location>
</feature>
<sequence>MTPETNRNEKHPIQLERFKNFNPSNNHTQLQHQQQLVGNYQDCNPIDPVINNSSKRHHVGYITNSPLQVVFENLTPSNGSINCLQQSVKKLLLGLIFLRPNQSNHYQKDQNLQPPLDLLNLNGTNPSPTQRRTTRTPLIQNTFPVPSNNHQAEERSSSQGLRATGGASGAPGTRLSILGWTCKLLKVYFSETPEAASPSSSPNLLRLIHAMGLILDSFQDSACNRFSIKNSALVITRSLVRCNHQHIPELFKYLTQDSSSPQNSTLLGLTIDVSLRLRVGKEIVKGTPEGVGVVYVADHKHVSSAASKLLLQSPKSDQTLKKDFFPVLVSAAKSSKSETWETALLFFKTLSEDADLDVLAKVGEEISLPLKTGKTSGSEHRAAFITILAFIKPEKIRWHSQKPLSNTVKFCRARYHSIRSDYLPKLRYSIASIHSRFEPMDCSSPQSQFYFNSLALLILLICDIIDQTMTCLAEINSQKSTTSNYATKTVPASRIMLVAQDVGEINSLWSLLIHNYKMHLDETSKRIGAGTMNSESLDEVSSLQNQLMDLVDRTICWMNCNDENFTEGRGNCRKFYTIHYGINVIVEPVNQFGNTNKNI</sequence>
<dbReference type="Proteomes" id="UP001153365">
    <property type="component" value="Unassembled WGS sequence"/>
</dbReference>
<organism evidence="2 3">
    <name type="scientific">Phakopsora pachyrhizi</name>
    <name type="common">Asian soybean rust disease fungus</name>
    <dbReference type="NCBI Taxonomy" id="170000"/>
    <lineage>
        <taxon>Eukaryota</taxon>
        <taxon>Fungi</taxon>
        <taxon>Dikarya</taxon>
        <taxon>Basidiomycota</taxon>
        <taxon>Pucciniomycotina</taxon>
        <taxon>Pucciniomycetes</taxon>
        <taxon>Pucciniales</taxon>
        <taxon>Phakopsoraceae</taxon>
        <taxon>Phakopsora</taxon>
    </lineage>
</organism>
<reference evidence="2" key="1">
    <citation type="submission" date="2022-06" db="EMBL/GenBank/DDBJ databases">
        <authorList>
            <consortium name="SYNGENTA / RWTH Aachen University"/>
        </authorList>
    </citation>
    <scope>NUCLEOTIDE SEQUENCE</scope>
</reference>
<dbReference type="AlphaFoldDB" id="A0AAV0BIM8"/>
<dbReference type="EMBL" id="CALTRL010005831">
    <property type="protein sequence ID" value="CAH7687074.1"/>
    <property type="molecule type" value="Genomic_DNA"/>
</dbReference>
<proteinExistence type="predicted"/>
<accession>A0AAV0BIM8</accession>
<name>A0AAV0BIM8_PHAPC</name>
<gene>
    <name evidence="2" type="ORF">PPACK8108_LOCUS21807</name>
</gene>
<evidence type="ECO:0000313" key="3">
    <source>
        <dbReference type="Proteomes" id="UP001153365"/>
    </source>
</evidence>
<evidence type="ECO:0000256" key="1">
    <source>
        <dbReference type="SAM" id="MobiDB-lite"/>
    </source>
</evidence>